<dbReference type="EMBL" id="BTFW01000001">
    <property type="protein sequence ID" value="GMM60524.1"/>
    <property type="molecule type" value="Genomic_DNA"/>
</dbReference>
<dbReference type="InterPro" id="IPR028081">
    <property type="entry name" value="Leu-bd"/>
</dbReference>
<dbReference type="Gene3D" id="3.40.50.2300">
    <property type="match status" value="2"/>
</dbReference>
<dbReference type="Pfam" id="PF13458">
    <property type="entry name" value="Peripla_BP_6"/>
    <property type="match status" value="1"/>
</dbReference>
<evidence type="ECO:0000256" key="1">
    <source>
        <dbReference type="ARBA" id="ARBA00010062"/>
    </source>
</evidence>
<dbReference type="Proteomes" id="UP001187221">
    <property type="component" value="Unassembled WGS sequence"/>
</dbReference>
<keyword evidence="2" id="KW-0732">Signal</keyword>
<gene>
    <name evidence="5" type="ORF">NUTIK01_13010</name>
</gene>
<evidence type="ECO:0000256" key="3">
    <source>
        <dbReference type="ARBA" id="ARBA00022970"/>
    </source>
</evidence>
<keyword evidence="3" id="KW-0813">Transport</keyword>
<keyword evidence="3" id="KW-0029">Amino-acid transport</keyword>
<organism evidence="5 6">
    <name type="scientific">Novosphingobium pituita</name>
    <dbReference type="NCBI Taxonomy" id="3056842"/>
    <lineage>
        <taxon>Bacteria</taxon>
        <taxon>Pseudomonadati</taxon>
        <taxon>Pseudomonadota</taxon>
        <taxon>Alphaproteobacteria</taxon>
        <taxon>Sphingomonadales</taxon>
        <taxon>Sphingomonadaceae</taxon>
        <taxon>Novosphingobium</taxon>
    </lineage>
</organism>
<keyword evidence="6" id="KW-1185">Reference proteome</keyword>
<name>A0ABQ6P7Y5_9SPHN</name>
<dbReference type="SUPFAM" id="SSF53822">
    <property type="entry name" value="Periplasmic binding protein-like I"/>
    <property type="match status" value="1"/>
</dbReference>
<dbReference type="RefSeq" id="WP_411911546.1">
    <property type="nucleotide sequence ID" value="NZ_BTFW01000001.1"/>
</dbReference>
<proteinExistence type="inferred from homology"/>
<comment type="similarity">
    <text evidence="1">Belongs to the leucine-binding protein family.</text>
</comment>
<dbReference type="PANTHER" id="PTHR30483">
    <property type="entry name" value="LEUCINE-SPECIFIC-BINDING PROTEIN"/>
    <property type="match status" value="1"/>
</dbReference>
<reference evidence="5 6" key="1">
    <citation type="submission" date="2023-06" db="EMBL/GenBank/DDBJ databases">
        <title>Draft genome sequence of Novosphingobium sp. strain IK01.</title>
        <authorList>
            <person name="Hatamoto M."/>
            <person name="Ikarashi T."/>
            <person name="Yamaguchi T."/>
        </authorList>
    </citation>
    <scope>NUCLEOTIDE SEQUENCE [LARGE SCALE GENOMIC DNA]</scope>
    <source>
        <strain evidence="5 6">IK01</strain>
    </source>
</reference>
<dbReference type="InterPro" id="IPR028082">
    <property type="entry name" value="Peripla_BP_I"/>
</dbReference>
<accession>A0ABQ6P7Y5</accession>
<evidence type="ECO:0000259" key="4">
    <source>
        <dbReference type="Pfam" id="PF13458"/>
    </source>
</evidence>
<protein>
    <submittedName>
        <fullName evidence="5">Penicillin-binding protein activator</fullName>
    </submittedName>
</protein>
<evidence type="ECO:0000313" key="6">
    <source>
        <dbReference type="Proteomes" id="UP001187221"/>
    </source>
</evidence>
<comment type="caution">
    <text evidence="5">The sequence shown here is derived from an EMBL/GenBank/DDBJ whole genome shotgun (WGS) entry which is preliminary data.</text>
</comment>
<evidence type="ECO:0000256" key="2">
    <source>
        <dbReference type="ARBA" id="ARBA00022729"/>
    </source>
</evidence>
<feature type="domain" description="Leucine-binding protein" evidence="4">
    <location>
        <begin position="47"/>
        <end position="314"/>
    </location>
</feature>
<dbReference type="CDD" id="cd06339">
    <property type="entry name" value="PBP1_YraM_LppC_lipoprotein-like"/>
    <property type="match status" value="1"/>
</dbReference>
<dbReference type="InterPro" id="IPR051010">
    <property type="entry name" value="BCAA_transport"/>
</dbReference>
<sequence>MAALCVPAALLAGCAVIPKGGEPVGPPPPRETAPQANVLPTDSGRHRVALLVPLSGPNAAVGQAIANATTMALLDTNAQSLRITTYDTGTGAGAAASRAVLDGNRLILGPLTADDVNAVAAVARPAKLPMITYSNDTAVADRDVFVLGQVPGQSIARVIGYARAQGVKSIGAIIPTGVFGQRVSNALVEATRAQGITLTDTETYDRGNTSAASAVRRVKAKGPLDALVIADGARIALQAAPFARGTRLIGTELWSGDARIARSPAMKGAWFAAVSDDRYGRFEQSYRQRFGAAPARIATLGYDSVLLTLNIARTWKPGTLFPTARLYDRDGFIGMDGVFRFNARGVAERALEVREVGTGTVSTVSKAPQKFVN</sequence>
<evidence type="ECO:0000313" key="5">
    <source>
        <dbReference type="EMBL" id="GMM60524.1"/>
    </source>
</evidence>
<dbReference type="PANTHER" id="PTHR30483:SF6">
    <property type="entry name" value="PERIPLASMIC BINDING PROTEIN OF ABC TRANSPORTER FOR NATURAL AMINO ACIDS"/>
    <property type="match status" value="1"/>
</dbReference>